<evidence type="ECO:0000313" key="6">
    <source>
        <dbReference type="EMBL" id="SEO29337.1"/>
    </source>
</evidence>
<dbReference type="FunFam" id="1.10.10.10:FF:000001">
    <property type="entry name" value="LysR family transcriptional regulator"/>
    <property type="match status" value="1"/>
</dbReference>
<keyword evidence="7" id="KW-1185">Reference proteome</keyword>
<dbReference type="Gene3D" id="1.10.10.10">
    <property type="entry name" value="Winged helix-like DNA-binding domain superfamily/Winged helix DNA-binding domain"/>
    <property type="match status" value="1"/>
</dbReference>
<dbReference type="InterPro" id="IPR000847">
    <property type="entry name" value="LysR_HTH_N"/>
</dbReference>
<dbReference type="OrthoDB" id="3181812at2"/>
<feature type="domain" description="HTH lysR-type" evidence="5">
    <location>
        <begin position="1"/>
        <end position="58"/>
    </location>
</feature>
<dbReference type="GO" id="GO:0003677">
    <property type="term" value="F:DNA binding"/>
    <property type="evidence" value="ECO:0007669"/>
    <property type="project" value="UniProtKB-KW"/>
</dbReference>
<keyword evidence="4" id="KW-0804">Transcription</keyword>
<dbReference type="Gene3D" id="3.40.190.290">
    <property type="match status" value="1"/>
</dbReference>
<dbReference type="PROSITE" id="PS50931">
    <property type="entry name" value="HTH_LYSR"/>
    <property type="match status" value="1"/>
</dbReference>
<dbReference type="SUPFAM" id="SSF46785">
    <property type="entry name" value="Winged helix' DNA-binding domain"/>
    <property type="match status" value="1"/>
</dbReference>
<dbReference type="Proteomes" id="UP000181951">
    <property type="component" value="Unassembled WGS sequence"/>
</dbReference>
<keyword evidence="3 6" id="KW-0238">DNA-binding</keyword>
<dbReference type="AlphaFoldDB" id="A0A1H8NIA7"/>
<dbReference type="RefSeq" id="WP_069464922.1">
    <property type="nucleotide sequence ID" value="NZ_FODD01000022.1"/>
</dbReference>
<evidence type="ECO:0000259" key="5">
    <source>
        <dbReference type="PROSITE" id="PS50931"/>
    </source>
</evidence>
<dbReference type="InterPro" id="IPR036388">
    <property type="entry name" value="WH-like_DNA-bd_sf"/>
</dbReference>
<dbReference type="GO" id="GO:0005829">
    <property type="term" value="C:cytosol"/>
    <property type="evidence" value="ECO:0007669"/>
    <property type="project" value="TreeGrafter"/>
</dbReference>
<proteinExistence type="inferred from homology"/>
<gene>
    <name evidence="6" type="ORF">SAMN05216267_102278</name>
</gene>
<reference evidence="6 7" key="1">
    <citation type="submission" date="2016-10" db="EMBL/GenBank/DDBJ databases">
        <authorList>
            <person name="de Groot N.N."/>
        </authorList>
    </citation>
    <scope>NUCLEOTIDE SEQUENCE [LARGE SCALE GENOMIC DNA]</scope>
    <source>
        <strain evidence="6 7">CGMCC 4.2026</strain>
    </source>
</reference>
<dbReference type="PANTHER" id="PTHR30419:SF31">
    <property type="entry name" value="BLR3139 PROTEIN"/>
    <property type="match status" value="1"/>
</dbReference>
<evidence type="ECO:0000313" key="7">
    <source>
        <dbReference type="Proteomes" id="UP000181951"/>
    </source>
</evidence>
<dbReference type="EMBL" id="FODD01000022">
    <property type="protein sequence ID" value="SEO29337.1"/>
    <property type="molecule type" value="Genomic_DNA"/>
</dbReference>
<dbReference type="STRING" id="310780.SAMN05216267_102278"/>
<evidence type="ECO:0000256" key="4">
    <source>
        <dbReference type="ARBA" id="ARBA00023163"/>
    </source>
</evidence>
<dbReference type="Pfam" id="PF03466">
    <property type="entry name" value="LysR_substrate"/>
    <property type="match status" value="1"/>
</dbReference>
<sequence length="316" mass="33001">MNLHHLEYFVAVAHERSFTRAAQRLHIVQSAVSAAVRSLEKELGAELFERSSQRVALTGAGAALLPKAVATLEAAREARDAVADSSGQLNGTLHIGGMPLAGLLDLPLLLGDFHTAHPDVALRLRASSAGSAGLVQALLTGDLDVALVSLGEHVPAGLTVRTLCTVPMALVVPAGHRLAGRTHARLADVGDDDFIDAPTGYGNRDLADRAFAAAGIGRRVALEATDVASVTAFVRQGLGVAYLPRFLAAADPEAIAVVPVAGRPVTWSLSLAVPARRPPGARVRALLDLLDAQMDRYLQLPAGATASEARLPPRRP</sequence>
<evidence type="ECO:0000256" key="1">
    <source>
        <dbReference type="ARBA" id="ARBA00009437"/>
    </source>
</evidence>
<name>A0A1H8NIA7_9ACTN</name>
<organism evidence="6 7">
    <name type="scientific">Actinacidiphila rubida</name>
    <dbReference type="NCBI Taxonomy" id="310780"/>
    <lineage>
        <taxon>Bacteria</taxon>
        <taxon>Bacillati</taxon>
        <taxon>Actinomycetota</taxon>
        <taxon>Actinomycetes</taxon>
        <taxon>Kitasatosporales</taxon>
        <taxon>Streptomycetaceae</taxon>
        <taxon>Actinacidiphila</taxon>
    </lineage>
</organism>
<dbReference type="PANTHER" id="PTHR30419">
    <property type="entry name" value="HTH-TYPE TRANSCRIPTIONAL REGULATOR YBHD"/>
    <property type="match status" value="1"/>
</dbReference>
<protein>
    <submittedName>
        <fullName evidence="6">DNA-binding transcriptional regulator, LysR family</fullName>
    </submittedName>
</protein>
<dbReference type="Pfam" id="PF00126">
    <property type="entry name" value="HTH_1"/>
    <property type="match status" value="1"/>
</dbReference>
<dbReference type="InterPro" id="IPR036390">
    <property type="entry name" value="WH_DNA-bd_sf"/>
</dbReference>
<evidence type="ECO:0000256" key="3">
    <source>
        <dbReference type="ARBA" id="ARBA00023125"/>
    </source>
</evidence>
<dbReference type="GO" id="GO:0003700">
    <property type="term" value="F:DNA-binding transcription factor activity"/>
    <property type="evidence" value="ECO:0007669"/>
    <property type="project" value="InterPro"/>
</dbReference>
<dbReference type="InterPro" id="IPR005119">
    <property type="entry name" value="LysR_subst-bd"/>
</dbReference>
<comment type="similarity">
    <text evidence="1">Belongs to the LysR transcriptional regulatory family.</text>
</comment>
<keyword evidence="2" id="KW-0805">Transcription regulation</keyword>
<dbReference type="PRINTS" id="PR00039">
    <property type="entry name" value="HTHLYSR"/>
</dbReference>
<dbReference type="InterPro" id="IPR050950">
    <property type="entry name" value="HTH-type_LysR_regulators"/>
</dbReference>
<accession>A0A1H8NIA7</accession>
<evidence type="ECO:0000256" key="2">
    <source>
        <dbReference type="ARBA" id="ARBA00023015"/>
    </source>
</evidence>
<dbReference type="SUPFAM" id="SSF53850">
    <property type="entry name" value="Periplasmic binding protein-like II"/>
    <property type="match status" value="1"/>
</dbReference>